<dbReference type="EMBL" id="JSCE01000242">
    <property type="protein sequence ID" value="KHM48441.1"/>
    <property type="molecule type" value="Genomic_DNA"/>
</dbReference>
<keyword evidence="2" id="KW-1185">Reference proteome</keyword>
<evidence type="ECO:0000313" key="2">
    <source>
        <dbReference type="Proteomes" id="UP000030993"/>
    </source>
</evidence>
<dbReference type="RefSeq" id="WP_039211859.1">
    <property type="nucleotide sequence ID" value="NZ_JSCE01000242.1"/>
</dbReference>
<evidence type="ECO:0000313" key="1">
    <source>
        <dbReference type="EMBL" id="KHM48441.1"/>
    </source>
</evidence>
<accession>A0A0B2JQ12</accession>
<dbReference type="AlphaFoldDB" id="A0A0B2JQ12"/>
<dbReference type="Proteomes" id="UP000030993">
    <property type="component" value="Unassembled WGS sequence"/>
</dbReference>
<comment type="caution">
    <text evidence="1">The sequence shown here is derived from an EMBL/GenBank/DDBJ whole genome shotgun (WGS) entry which is preliminary data.</text>
</comment>
<sequence length="186" mass="21765">MVLYRPRAKDYTMAMRNLKIFDTPLDMEKYLVHFHNLYNLLTDPNGINIFKQSLEEKADKRNGWLHSRYIMLGNVPLGIFDYETLGRMKKPRLETEDDGNGGLKCQFQILDEGYIFFLGSDQWYGHTTMLGYKCSDMTAPCARMDDIAVNPVAFTQALEHFIAERAIKIVETKRKIKEKYHEKKRA</sequence>
<name>A0A0B2JQ12_9FIRM</name>
<protein>
    <submittedName>
        <fullName evidence="1">Uncharacterized protein</fullName>
    </submittedName>
</protein>
<reference evidence="1 2" key="1">
    <citation type="journal article" date="2013" name="PLoS ONE">
        <title>Identification and characterization of three novel lipases belonging to families II and V from Anaerovibrio lipolyticus 5ST.</title>
        <authorList>
            <person name="Prive F."/>
            <person name="Kaderbhai N.N."/>
            <person name="Girdwood S."/>
            <person name="Worgan H.J."/>
            <person name="Pinloche E."/>
            <person name="Scollan N.D."/>
            <person name="Huws S.A."/>
            <person name="Newbold C.J."/>
        </authorList>
    </citation>
    <scope>NUCLEOTIDE SEQUENCE [LARGE SCALE GENOMIC DNA]</scope>
    <source>
        <strain evidence="1 2">5S</strain>
    </source>
</reference>
<gene>
    <name evidence="1" type="ORF">NZ47_13115</name>
</gene>
<proteinExistence type="predicted"/>
<organism evidence="1 2">
    <name type="scientific">Anaerovibrio lipolyticus</name>
    <dbReference type="NCBI Taxonomy" id="82374"/>
    <lineage>
        <taxon>Bacteria</taxon>
        <taxon>Bacillati</taxon>
        <taxon>Bacillota</taxon>
        <taxon>Negativicutes</taxon>
        <taxon>Selenomonadales</taxon>
        <taxon>Selenomonadaceae</taxon>
        <taxon>Anaerovibrio</taxon>
    </lineage>
</organism>